<evidence type="ECO:0000256" key="9">
    <source>
        <dbReference type="ARBA" id="ARBA00038080"/>
    </source>
</evidence>
<name>A0A7J8LSJ8_9ROSI</name>
<dbReference type="AlphaFoldDB" id="A0A7J8LSJ8"/>
<dbReference type="GO" id="GO:0005886">
    <property type="term" value="C:plasma membrane"/>
    <property type="evidence" value="ECO:0007669"/>
    <property type="project" value="UniProtKB-SubCell"/>
</dbReference>
<accession>A0A7J8LSJ8</accession>
<dbReference type="PANTHER" id="PTHR32219:SF16">
    <property type="entry name" value="CORE-2_I-BRANCHING BETA-1,6-N-ACETYLGLUCOSAMINYLTRANSFERASE FAMILY PROTEIN"/>
    <property type="match status" value="1"/>
</dbReference>
<dbReference type="EMBL" id="JABEZX010000005">
    <property type="protein sequence ID" value="MBA0555408.1"/>
    <property type="molecule type" value="Genomic_DNA"/>
</dbReference>
<dbReference type="PANTHER" id="PTHR32219">
    <property type="entry name" value="RNA-BINDING PROTEIN YLMH-RELATED"/>
    <property type="match status" value="1"/>
</dbReference>
<organism evidence="11 12">
    <name type="scientific">Gossypium lobatum</name>
    <dbReference type="NCBI Taxonomy" id="34289"/>
    <lineage>
        <taxon>Eukaryota</taxon>
        <taxon>Viridiplantae</taxon>
        <taxon>Streptophyta</taxon>
        <taxon>Embryophyta</taxon>
        <taxon>Tracheophyta</taxon>
        <taxon>Spermatophyta</taxon>
        <taxon>Magnoliopsida</taxon>
        <taxon>eudicotyledons</taxon>
        <taxon>Gunneridae</taxon>
        <taxon>Pentapetalae</taxon>
        <taxon>rosids</taxon>
        <taxon>malvids</taxon>
        <taxon>Malvales</taxon>
        <taxon>Malvaceae</taxon>
        <taxon>Malvoideae</taxon>
        <taxon>Gossypium</taxon>
    </lineage>
</organism>
<feature type="coiled-coil region" evidence="10">
    <location>
        <begin position="256"/>
        <end position="312"/>
    </location>
</feature>
<dbReference type="Proteomes" id="UP000593572">
    <property type="component" value="Unassembled WGS sequence"/>
</dbReference>
<evidence type="ECO:0000256" key="6">
    <source>
        <dbReference type="ARBA" id="ARBA00022989"/>
    </source>
</evidence>
<evidence type="ECO:0000256" key="2">
    <source>
        <dbReference type="ARBA" id="ARBA00004389"/>
    </source>
</evidence>
<keyword evidence="8" id="KW-0472">Membrane</keyword>
<evidence type="ECO:0000256" key="5">
    <source>
        <dbReference type="ARBA" id="ARBA00022824"/>
    </source>
</evidence>
<comment type="similarity">
    <text evidence="9">Belongs to the plant Proton pump-interactor protein family.</text>
</comment>
<dbReference type="GO" id="GO:0005789">
    <property type="term" value="C:endoplasmic reticulum membrane"/>
    <property type="evidence" value="ECO:0007669"/>
    <property type="project" value="UniProtKB-SubCell"/>
</dbReference>
<keyword evidence="6" id="KW-1133">Transmembrane helix</keyword>
<evidence type="ECO:0000256" key="4">
    <source>
        <dbReference type="ARBA" id="ARBA00022692"/>
    </source>
</evidence>
<evidence type="ECO:0000313" key="11">
    <source>
        <dbReference type="EMBL" id="MBA0555408.1"/>
    </source>
</evidence>
<evidence type="ECO:0000256" key="7">
    <source>
        <dbReference type="ARBA" id="ARBA00023054"/>
    </source>
</evidence>
<protein>
    <submittedName>
        <fullName evidence="11">Uncharacterized protein</fullName>
    </submittedName>
</protein>
<keyword evidence="3" id="KW-1003">Cell membrane</keyword>
<keyword evidence="7 10" id="KW-0175">Coiled coil</keyword>
<keyword evidence="4" id="KW-0812">Transmembrane</keyword>
<comment type="subcellular location">
    <subcellularLocation>
        <location evidence="1">Cell membrane</location>
        <topology evidence="1">Single-pass membrane protein</topology>
    </subcellularLocation>
    <subcellularLocation>
        <location evidence="2">Endoplasmic reticulum membrane</location>
        <topology evidence="2">Single-pass membrane protein</topology>
    </subcellularLocation>
</comment>
<gene>
    <name evidence="11" type="ORF">Golob_025588</name>
</gene>
<keyword evidence="5" id="KW-0256">Endoplasmic reticulum</keyword>
<comment type="caution">
    <text evidence="11">The sequence shown here is derived from an EMBL/GenBank/DDBJ whole genome shotgun (WGS) entry which is preliminary data.</text>
</comment>
<dbReference type="InterPro" id="IPR055282">
    <property type="entry name" value="PPI1-4"/>
</dbReference>
<keyword evidence="12" id="KW-1185">Reference proteome</keyword>
<evidence type="ECO:0000313" key="12">
    <source>
        <dbReference type="Proteomes" id="UP000593572"/>
    </source>
</evidence>
<evidence type="ECO:0000256" key="1">
    <source>
        <dbReference type="ARBA" id="ARBA00004162"/>
    </source>
</evidence>
<reference evidence="11 12" key="1">
    <citation type="journal article" date="2019" name="Genome Biol. Evol.">
        <title>Insights into the evolution of the New World diploid cottons (Gossypium, subgenus Houzingenia) based on genome sequencing.</title>
        <authorList>
            <person name="Grover C.E."/>
            <person name="Arick M.A. 2nd"/>
            <person name="Thrash A."/>
            <person name="Conover J.L."/>
            <person name="Sanders W.S."/>
            <person name="Peterson D.G."/>
            <person name="Frelichowski J.E."/>
            <person name="Scheffler J.A."/>
            <person name="Scheffler B.E."/>
            <person name="Wendel J.F."/>
        </authorList>
    </citation>
    <scope>NUCLEOTIDE SEQUENCE [LARGE SCALE GENOMIC DNA]</scope>
    <source>
        <strain evidence="11">157</strain>
        <tissue evidence="11">Leaf</tissue>
    </source>
</reference>
<sequence length="345" mass="40431">MATAKPENEELQAVKSKAKKDPINDLIFTMLQQNTNPESGIQQATKSLTCLNEQLFRITKAIHEKQFEERQAYNRLYDLNYKEKGFRSMWADKGKQMAALKRDLDKLTFANGAYKERSINTQGKINSHNLCFRMHHETGNMVKEKKLLKEVNAGQKGLNDSGPSVVEEISDRCEFACMMMRTHHVRTHMMRTIGAITTEIWRLRWDIRRNYFIPRPAIRVDEQQVLKEINELKWARDKAFANAPVKGKIWNSLPSKNVIKQQIKAMEEALNEEDRKQHMQIRGEIEVVKREINGVKKSIASLKRQLLDVRRKKGEAYKEASEIREFFERDLIRVLIVFRELLIFL</sequence>
<proteinExistence type="inferred from homology"/>
<evidence type="ECO:0000256" key="10">
    <source>
        <dbReference type="SAM" id="Coils"/>
    </source>
</evidence>
<evidence type="ECO:0000256" key="8">
    <source>
        <dbReference type="ARBA" id="ARBA00023136"/>
    </source>
</evidence>
<evidence type="ECO:0000256" key="3">
    <source>
        <dbReference type="ARBA" id="ARBA00022475"/>
    </source>
</evidence>